<gene>
    <name evidence="3" type="ORF">KME07_21115</name>
</gene>
<dbReference type="Proteomes" id="UP000707356">
    <property type="component" value="Unassembled WGS sequence"/>
</dbReference>
<dbReference type="PANTHER" id="PTHR35792:SF1">
    <property type="entry name" value="SLL0268 PROTEIN"/>
    <property type="match status" value="1"/>
</dbReference>
<protein>
    <submittedName>
        <fullName evidence="3">YtxH domain-containing protein</fullName>
    </submittedName>
</protein>
<evidence type="ECO:0000256" key="1">
    <source>
        <dbReference type="SAM" id="MobiDB-lite"/>
    </source>
</evidence>
<dbReference type="InterPro" id="IPR024623">
    <property type="entry name" value="YtxH"/>
</dbReference>
<dbReference type="AlphaFoldDB" id="A0A951PG30"/>
<evidence type="ECO:0000313" key="3">
    <source>
        <dbReference type="EMBL" id="MBW4467934.1"/>
    </source>
</evidence>
<name>A0A951PG30_9CYAN</name>
<feature type="region of interest" description="Disordered" evidence="1">
    <location>
        <begin position="90"/>
        <end position="122"/>
    </location>
</feature>
<evidence type="ECO:0000256" key="2">
    <source>
        <dbReference type="SAM" id="Phobius"/>
    </source>
</evidence>
<keyword evidence="2" id="KW-0472">Membrane</keyword>
<reference evidence="3" key="2">
    <citation type="journal article" date="2022" name="Microbiol. Resour. Announc.">
        <title>Metagenome Sequencing to Explore Phylogenomics of Terrestrial Cyanobacteria.</title>
        <authorList>
            <person name="Ward R.D."/>
            <person name="Stajich J.E."/>
            <person name="Johansen J.R."/>
            <person name="Huntemann M."/>
            <person name="Clum A."/>
            <person name="Foster B."/>
            <person name="Foster B."/>
            <person name="Roux S."/>
            <person name="Palaniappan K."/>
            <person name="Varghese N."/>
            <person name="Mukherjee S."/>
            <person name="Reddy T.B.K."/>
            <person name="Daum C."/>
            <person name="Copeland A."/>
            <person name="Chen I.A."/>
            <person name="Ivanova N.N."/>
            <person name="Kyrpides N.C."/>
            <person name="Shapiro N."/>
            <person name="Eloe-Fadrosh E.A."/>
            <person name="Pietrasiak N."/>
        </authorList>
    </citation>
    <scope>NUCLEOTIDE SEQUENCE</scope>
    <source>
        <strain evidence="3">GSE-TBD4-15B</strain>
    </source>
</reference>
<feature type="transmembrane region" description="Helical" evidence="2">
    <location>
        <begin position="6"/>
        <end position="30"/>
    </location>
</feature>
<comment type="caution">
    <text evidence="3">The sequence shown here is derived from an EMBL/GenBank/DDBJ whole genome shotgun (WGS) entry which is preliminary data.</text>
</comment>
<reference evidence="3" key="1">
    <citation type="submission" date="2021-05" db="EMBL/GenBank/DDBJ databases">
        <authorList>
            <person name="Pietrasiak N."/>
            <person name="Ward R."/>
            <person name="Stajich J.E."/>
            <person name="Kurbessoian T."/>
        </authorList>
    </citation>
    <scope>NUCLEOTIDE SEQUENCE</scope>
    <source>
        <strain evidence="3">GSE-TBD4-15B</strain>
    </source>
</reference>
<dbReference type="Pfam" id="PF12732">
    <property type="entry name" value="YtxH"/>
    <property type="match status" value="1"/>
</dbReference>
<dbReference type="EMBL" id="JAHHHV010000082">
    <property type="protein sequence ID" value="MBW4467934.1"/>
    <property type="molecule type" value="Genomic_DNA"/>
</dbReference>
<sequence>MSDRTNAGGIFVGGLLLGAAAGAVAGLLFAPKAGRETRELLRQSADALPELAEDLSATVQIQAERLSDSALRNWDNTLLRLREAIEAGIEASRQVEPPTQPPLPFAPLPEAQPGRDASLPPV</sequence>
<evidence type="ECO:0000313" key="4">
    <source>
        <dbReference type="Proteomes" id="UP000707356"/>
    </source>
</evidence>
<feature type="compositionally biased region" description="Pro residues" evidence="1">
    <location>
        <begin position="98"/>
        <end position="107"/>
    </location>
</feature>
<dbReference type="InterPro" id="IPR052928">
    <property type="entry name" value="Desiccation-related_membrane"/>
</dbReference>
<dbReference type="PANTHER" id="PTHR35792">
    <property type="entry name" value="GENERAL STRESS PROTEIN"/>
    <property type="match status" value="1"/>
</dbReference>
<keyword evidence="2" id="KW-1133">Transmembrane helix</keyword>
<accession>A0A951PG30</accession>
<organism evidence="3 4">
    <name type="scientific">Pegethrix bostrychoides GSE-TBD4-15B</name>
    <dbReference type="NCBI Taxonomy" id="2839662"/>
    <lineage>
        <taxon>Bacteria</taxon>
        <taxon>Bacillati</taxon>
        <taxon>Cyanobacteriota</taxon>
        <taxon>Cyanophyceae</taxon>
        <taxon>Oculatellales</taxon>
        <taxon>Oculatellaceae</taxon>
        <taxon>Pegethrix</taxon>
    </lineage>
</organism>
<keyword evidence="2" id="KW-0812">Transmembrane</keyword>
<proteinExistence type="predicted"/>